<keyword evidence="4 11" id="KW-0328">Glycosyltransferase</keyword>
<dbReference type="Proteomes" id="UP000326924">
    <property type="component" value="Unassembled WGS sequence"/>
</dbReference>
<proteinExistence type="inferred from homology"/>
<feature type="transmembrane region" description="Helical" evidence="11">
    <location>
        <begin position="836"/>
        <end position="856"/>
    </location>
</feature>
<comment type="subcellular location">
    <subcellularLocation>
        <location evidence="1 11">Cell membrane</location>
        <topology evidence="1 11">Multi-pass membrane protein</topology>
    </subcellularLocation>
</comment>
<gene>
    <name evidence="14" type="ORF">FN846DRAFT_566711</name>
</gene>
<dbReference type="InterPro" id="IPR004835">
    <property type="entry name" value="Chitin_synth"/>
</dbReference>
<name>A0A5J5FBE7_9PEZI</name>
<evidence type="ECO:0000256" key="4">
    <source>
        <dbReference type="ARBA" id="ARBA00022676"/>
    </source>
</evidence>
<keyword evidence="3 11" id="KW-1003">Cell membrane</keyword>
<keyword evidence="9 11" id="KW-0961">Cell wall biogenesis/degradation</keyword>
<keyword evidence="7 11" id="KW-1133">Transmembrane helix</keyword>
<feature type="compositionally biased region" description="Low complexity" evidence="12">
    <location>
        <begin position="99"/>
        <end position="108"/>
    </location>
</feature>
<evidence type="ECO:0000256" key="11">
    <source>
        <dbReference type="RuleBase" id="RU366040"/>
    </source>
</evidence>
<feature type="compositionally biased region" description="Gly residues" evidence="12">
    <location>
        <begin position="1"/>
        <end position="10"/>
    </location>
</feature>
<feature type="region of interest" description="Disordered" evidence="12">
    <location>
        <begin position="1"/>
        <end position="114"/>
    </location>
</feature>
<dbReference type="Pfam" id="PF08407">
    <property type="entry name" value="Chitin_synth_1N"/>
    <property type="match status" value="1"/>
</dbReference>
<evidence type="ECO:0000259" key="13">
    <source>
        <dbReference type="Pfam" id="PF08407"/>
    </source>
</evidence>
<dbReference type="InParanoid" id="A0A5J5FBE7"/>
<evidence type="ECO:0000256" key="7">
    <source>
        <dbReference type="ARBA" id="ARBA00022989"/>
    </source>
</evidence>
<dbReference type="OrthoDB" id="26569at2759"/>
<evidence type="ECO:0000313" key="15">
    <source>
        <dbReference type="Proteomes" id="UP000326924"/>
    </source>
</evidence>
<dbReference type="SUPFAM" id="SSF53448">
    <property type="entry name" value="Nucleotide-diphospho-sugar transferases"/>
    <property type="match status" value="1"/>
</dbReference>
<feature type="transmembrane region" description="Helical" evidence="11">
    <location>
        <begin position="868"/>
        <end position="894"/>
    </location>
</feature>
<evidence type="ECO:0000256" key="1">
    <source>
        <dbReference type="ARBA" id="ARBA00004651"/>
    </source>
</evidence>
<dbReference type="GO" id="GO:0005886">
    <property type="term" value="C:plasma membrane"/>
    <property type="evidence" value="ECO:0007669"/>
    <property type="project" value="UniProtKB-SubCell"/>
</dbReference>
<dbReference type="GO" id="GO:0071555">
    <property type="term" value="P:cell wall organization"/>
    <property type="evidence" value="ECO:0007669"/>
    <property type="project" value="UniProtKB-KW"/>
</dbReference>
<keyword evidence="8 11" id="KW-0472">Membrane</keyword>
<dbReference type="CDD" id="cd04190">
    <property type="entry name" value="Chitin_synth_C"/>
    <property type="match status" value="1"/>
</dbReference>
<dbReference type="GO" id="GO:0006031">
    <property type="term" value="P:chitin biosynthetic process"/>
    <property type="evidence" value="ECO:0007669"/>
    <property type="project" value="UniProtKB-UniRule"/>
</dbReference>
<evidence type="ECO:0000313" key="14">
    <source>
        <dbReference type="EMBL" id="KAA8914563.1"/>
    </source>
</evidence>
<dbReference type="InterPro" id="IPR013616">
    <property type="entry name" value="Chitin_synth_N"/>
</dbReference>
<comment type="catalytic activity">
    <reaction evidence="11">
        <text>[(1-&gt;4)-N-acetyl-beta-D-glucosaminyl](n) + UDP-N-acetyl-alpha-D-glucosamine = [(1-&gt;4)-N-acetyl-beta-D-glucosaminyl](n+1) + UDP + H(+)</text>
        <dbReference type="Rhea" id="RHEA:16637"/>
        <dbReference type="Rhea" id="RHEA-COMP:9593"/>
        <dbReference type="Rhea" id="RHEA-COMP:9595"/>
        <dbReference type="ChEBI" id="CHEBI:15378"/>
        <dbReference type="ChEBI" id="CHEBI:17029"/>
        <dbReference type="ChEBI" id="CHEBI:57705"/>
        <dbReference type="ChEBI" id="CHEBI:58223"/>
        <dbReference type="EC" id="2.4.1.16"/>
    </reaction>
</comment>
<sequence length="905" mass="102243">MAYQGGGKAGPYGDHEQQPDPSYPYVYGPPEVPLPDQESQERVPLRNSTYYQLEDPGVVRPSSQHGPFDGDSRPSTPGTLPFPTNHPNDSGFDFYGNPSMSQISSSSSLGRPASADFSRRIQSLASNGMRRAETRKVKIRKGVALSLEYEVPSAVAHAIQQKYRGGDMETGSQEFSHIRYTPATCDPDDFTLGNGYNLRANMYDRHTEILIAITYYNEDKVLTARTLHSVMKNVRYFANLERTKFWNKGGPAWQKIVVALIFDGIQPADKETLDLLATVGVYQENAMKKDVDGKETTAHIFEYTTQISVTEDHHLVRPKDDDDPSAFPPVQLIFCLKQKNSKKINSHRWLFNAFGRILNPEIVILLDAGTKPGSKSLFALWEAFHNDKNLGGACGEIHAMKGKNGRALLNPLVATQNFEYKISNILDKPLESAFGYVSVLPGAFSSYRFRAIMGRPLDQYFHGDHTLSSRFGKKGIDGMNIFKKNMFLAEDRILCFEVVAKAGSKWHLSYVKTARAETDVPDGAPEFISQRRRWLNGSFAATIYSLMHFGRMYGSSHSIIRMFFFHLQLLYNTFSTLMSWFMISSFWLTTSVIMDLVGSPTEEQKKEGKRGWPFGNAVTPYINAIIKYIYLAFLLLQFILALGNRPKGSKKAYIASFVAFGMIQAYILVLSFYLVVRAFSQSSGWDELSAPTVAGWIGHLFTTNTGLIILALASTWGLYIVSSIMYLDPWHMIHSFPQYLFLASSYCNVLNVYAFCNWHDVSWGTKGSDAVESMPSAKTKQTKEGGRVLEEEIVEKRDLDLQFEDVVRRCLKPLEVKEEKEQKSLDDSYKSFRTRLISFWILLNAAVAVFVTSSSFDWVGPNSTERTAWYFRFILMSTAALSFFRFIGFCWFLGRAAICCCLMKR</sequence>
<evidence type="ECO:0000256" key="5">
    <source>
        <dbReference type="ARBA" id="ARBA00022679"/>
    </source>
</evidence>
<feature type="transmembrane region" description="Helical" evidence="11">
    <location>
        <begin position="563"/>
        <end position="588"/>
    </location>
</feature>
<accession>A0A5J5FBE7</accession>
<evidence type="ECO:0000256" key="3">
    <source>
        <dbReference type="ARBA" id="ARBA00022475"/>
    </source>
</evidence>
<evidence type="ECO:0000256" key="9">
    <source>
        <dbReference type="ARBA" id="ARBA00023316"/>
    </source>
</evidence>
<feature type="transmembrane region" description="Helical" evidence="11">
    <location>
        <begin position="621"/>
        <end position="642"/>
    </location>
</feature>
<keyword evidence="6 11" id="KW-0812">Transmembrane</keyword>
<dbReference type="Pfam" id="PF01644">
    <property type="entry name" value="Chitin_synth_1"/>
    <property type="match status" value="1"/>
</dbReference>
<evidence type="ECO:0000256" key="12">
    <source>
        <dbReference type="SAM" id="MobiDB-lite"/>
    </source>
</evidence>
<comment type="similarity">
    <text evidence="10">Belongs to the chitin synthase family. Class III subfamily.</text>
</comment>
<keyword evidence="5 11" id="KW-0808">Transferase</keyword>
<dbReference type="PANTHER" id="PTHR22914:SF11">
    <property type="entry name" value="CHITIN SYNTHASE B"/>
    <property type="match status" value="1"/>
</dbReference>
<evidence type="ECO:0000256" key="2">
    <source>
        <dbReference type="ARBA" id="ARBA00012543"/>
    </source>
</evidence>
<comment type="caution">
    <text evidence="14">The sequence shown here is derived from an EMBL/GenBank/DDBJ whole genome shotgun (WGS) entry which is preliminary data.</text>
</comment>
<dbReference type="InterPro" id="IPR029044">
    <property type="entry name" value="Nucleotide-diphossugar_trans"/>
</dbReference>
<evidence type="ECO:0000256" key="10">
    <source>
        <dbReference type="ARBA" id="ARBA00038055"/>
    </source>
</evidence>
<dbReference type="PANTHER" id="PTHR22914">
    <property type="entry name" value="CHITIN SYNTHASE"/>
    <property type="match status" value="1"/>
</dbReference>
<dbReference type="GO" id="GO:0030428">
    <property type="term" value="C:cell septum"/>
    <property type="evidence" value="ECO:0007669"/>
    <property type="project" value="TreeGrafter"/>
</dbReference>
<evidence type="ECO:0000256" key="8">
    <source>
        <dbReference type="ARBA" id="ARBA00023136"/>
    </source>
</evidence>
<dbReference type="EMBL" id="VXIS01000005">
    <property type="protein sequence ID" value="KAA8914563.1"/>
    <property type="molecule type" value="Genomic_DNA"/>
</dbReference>
<feature type="domain" description="Chitin synthase N-terminal" evidence="13">
    <location>
        <begin position="134"/>
        <end position="208"/>
    </location>
</feature>
<protein>
    <recommendedName>
        <fullName evidence="2 11">Chitin synthase</fullName>
        <ecNumber evidence="2 11">2.4.1.16</ecNumber>
    </recommendedName>
</protein>
<feature type="transmembrane region" description="Helical" evidence="11">
    <location>
        <begin position="654"/>
        <end position="676"/>
    </location>
</feature>
<feature type="transmembrane region" description="Helical" evidence="11">
    <location>
        <begin position="696"/>
        <end position="721"/>
    </location>
</feature>
<dbReference type="EC" id="2.4.1.16" evidence="2 11"/>
<organism evidence="14 15">
    <name type="scientific">Sphaerosporella brunnea</name>
    <dbReference type="NCBI Taxonomy" id="1250544"/>
    <lineage>
        <taxon>Eukaryota</taxon>
        <taxon>Fungi</taxon>
        <taxon>Dikarya</taxon>
        <taxon>Ascomycota</taxon>
        <taxon>Pezizomycotina</taxon>
        <taxon>Pezizomycetes</taxon>
        <taxon>Pezizales</taxon>
        <taxon>Pyronemataceae</taxon>
        <taxon>Sphaerosporella</taxon>
    </lineage>
</organism>
<dbReference type="AlphaFoldDB" id="A0A5J5FBE7"/>
<reference evidence="14 15" key="1">
    <citation type="submission" date="2019-09" db="EMBL/GenBank/DDBJ databases">
        <title>Draft genome of the ectomycorrhizal ascomycete Sphaerosporella brunnea.</title>
        <authorList>
            <consortium name="DOE Joint Genome Institute"/>
            <person name="Benucci G.M."/>
            <person name="Marozzi G."/>
            <person name="Antonielli L."/>
            <person name="Sanchez S."/>
            <person name="Marco P."/>
            <person name="Wang X."/>
            <person name="Falini L.B."/>
            <person name="Barry K."/>
            <person name="Haridas S."/>
            <person name="Lipzen A."/>
            <person name="Labutti K."/>
            <person name="Grigoriev I.V."/>
            <person name="Murat C."/>
            <person name="Martin F."/>
            <person name="Albertini E."/>
            <person name="Donnini D."/>
            <person name="Bonito G."/>
        </authorList>
    </citation>
    <scope>NUCLEOTIDE SEQUENCE [LARGE SCALE GENOMIC DNA]</scope>
    <source>
        <strain evidence="14 15">Sb_GMNB300</strain>
    </source>
</reference>
<evidence type="ECO:0000256" key="6">
    <source>
        <dbReference type="ARBA" id="ARBA00022692"/>
    </source>
</evidence>
<dbReference type="GO" id="GO:0004100">
    <property type="term" value="F:chitin synthase activity"/>
    <property type="evidence" value="ECO:0007669"/>
    <property type="project" value="UniProtKB-UniRule"/>
</dbReference>
<comment type="function">
    <text evidence="11">Polymerizes chitin, a structural polymer of the cell wall and septum, by transferring the sugar moiety of UDP-GlcNAc to the non-reducing end of the growing chitin polymer.</text>
</comment>
<keyword evidence="15" id="KW-1185">Reference proteome</keyword>
<feature type="transmembrane region" description="Helical" evidence="11">
    <location>
        <begin position="534"/>
        <end position="551"/>
    </location>
</feature>